<evidence type="ECO:0000256" key="1">
    <source>
        <dbReference type="SAM" id="Coils"/>
    </source>
</evidence>
<dbReference type="OrthoDB" id="691673at2759"/>
<gene>
    <name evidence="4" type="ORF">DPX16_9245</name>
</gene>
<evidence type="ECO:0000313" key="5">
    <source>
        <dbReference type="Proteomes" id="UP000281406"/>
    </source>
</evidence>
<dbReference type="InterPro" id="IPR044822">
    <property type="entry name" value="Myb_DNA-bind_4"/>
</dbReference>
<dbReference type="AlphaFoldDB" id="A0A3N0Y6C1"/>
<feature type="domain" description="Myb/SANT-like DNA-binding" evidence="3">
    <location>
        <begin position="143"/>
        <end position="218"/>
    </location>
</feature>
<dbReference type="EMBL" id="RJVU01051519">
    <property type="protein sequence ID" value="ROL41654.1"/>
    <property type="molecule type" value="Genomic_DNA"/>
</dbReference>
<feature type="domain" description="Myb/SANT-like DNA-binding" evidence="3">
    <location>
        <begin position="9"/>
        <end position="86"/>
    </location>
</feature>
<feature type="coiled-coil region" evidence="1">
    <location>
        <begin position="54"/>
        <end position="81"/>
    </location>
</feature>
<name>A0A3N0Y6C1_ANAGA</name>
<keyword evidence="5" id="KW-1185">Reference proteome</keyword>
<sequence length="358" mass="40243">MSENKSVQQWSSEETSVLLAIWSSSEIQEKLESSKRKKRVYDEISQEMLHGGFIRSTDQIINKLKKLRKEYRDQKRKTSKRGSGHSNTTFDHEIMESVLGLRPASQLNGALNSATATLETNDDSPVFSVADLGSRISECKTAQQWSSEETSALLAIWSSTEIQERLESSKRKKRVYDDICQEMVKVGFTRTTDQIINKLKKLKKEFRDQKKEPSKNSSRLSNNTTNHDVMDAVLEHLPASQFTEALNSATAMLESNAESLSSAADLDCSVNEVLDQAESSLNSSQTQPRKSLGTTRIKKRDPNQELLEYLQTADERFMAHAKELNTAILNKMDDATNSMLGLLGRMVALMEGQQGNKP</sequence>
<evidence type="ECO:0000256" key="2">
    <source>
        <dbReference type="SAM" id="MobiDB-lite"/>
    </source>
</evidence>
<organism evidence="4 5">
    <name type="scientific">Anabarilius grahami</name>
    <name type="common">Kanglang fish</name>
    <name type="synonym">Barilius grahami</name>
    <dbReference type="NCBI Taxonomy" id="495550"/>
    <lineage>
        <taxon>Eukaryota</taxon>
        <taxon>Metazoa</taxon>
        <taxon>Chordata</taxon>
        <taxon>Craniata</taxon>
        <taxon>Vertebrata</taxon>
        <taxon>Euteleostomi</taxon>
        <taxon>Actinopterygii</taxon>
        <taxon>Neopterygii</taxon>
        <taxon>Teleostei</taxon>
        <taxon>Ostariophysi</taxon>
        <taxon>Cypriniformes</taxon>
        <taxon>Xenocyprididae</taxon>
        <taxon>Xenocypridinae</taxon>
        <taxon>Xenocypridinae incertae sedis</taxon>
        <taxon>Anabarilius</taxon>
    </lineage>
</organism>
<dbReference type="PANTHER" id="PTHR47595">
    <property type="entry name" value="HEAT SHOCK 70 KDA PROTEIN 14"/>
    <property type="match status" value="1"/>
</dbReference>
<dbReference type="Gene3D" id="1.10.10.60">
    <property type="entry name" value="Homeodomain-like"/>
    <property type="match status" value="2"/>
</dbReference>
<proteinExistence type="predicted"/>
<protein>
    <submittedName>
        <fullName evidence="4">Zinc finger and SCAN domain-containing protein 29</fullName>
    </submittedName>
</protein>
<dbReference type="Pfam" id="PF13837">
    <property type="entry name" value="Myb_DNA-bind_4"/>
    <property type="match status" value="2"/>
</dbReference>
<dbReference type="PANTHER" id="PTHR47595:SF1">
    <property type="entry name" value="MYB_SANT-LIKE DNA-BINDING DOMAIN-CONTAINING PROTEIN"/>
    <property type="match status" value="1"/>
</dbReference>
<accession>A0A3N0Y6C1</accession>
<evidence type="ECO:0000259" key="3">
    <source>
        <dbReference type="Pfam" id="PF13837"/>
    </source>
</evidence>
<feature type="compositionally biased region" description="Polar residues" evidence="2">
    <location>
        <begin position="277"/>
        <end position="294"/>
    </location>
</feature>
<reference evidence="4 5" key="1">
    <citation type="submission" date="2018-10" db="EMBL/GenBank/DDBJ databases">
        <title>Genome assembly for a Yunnan-Guizhou Plateau 3E fish, Anabarilius grahami (Regan), and its evolutionary and genetic applications.</title>
        <authorList>
            <person name="Jiang W."/>
        </authorList>
    </citation>
    <scope>NUCLEOTIDE SEQUENCE [LARGE SCALE GENOMIC DNA]</scope>
    <source>
        <strain evidence="4">AG-KIZ</strain>
        <tissue evidence="4">Muscle</tissue>
    </source>
</reference>
<keyword evidence="1" id="KW-0175">Coiled coil</keyword>
<feature type="region of interest" description="Disordered" evidence="2">
    <location>
        <begin position="277"/>
        <end position="299"/>
    </location>
</feature>
<comment type="caution">
    <text evidence="4">The sequence shown here is derived from an EMBL/GenBank/DDBJ whole genome shotgun (WGS) entry which is preliminary data.</text>
</comment>
<dbReference type="Proteomes" id="UP000281406">
    <property type="component" value="Unassembled WGS sequence"/>
</dbReference>
<evidence type="ECO:0000313" key="4">
    <source>
        <dbReference type="EMBL" id="ROL41654.1"/>
    </source>
</evidence>